<comment type="function">
    <text evidence="8">Involved in the transmission of sensory signals from the chemoreceptors to the flagellar motors. CheA is autophosphorylated; it can transfer its phosphate group to either CheB or CheY.</text>
</comment>
<dbReference type="Pfam" id="PF01627">
    <property type="entry name" value="Hpt"/>
    <property type="match status" value="1"/>
</dbReference>
<dbReference type="InterPro" id="IPR003594">
    <property type="entry name" value="HATPase_dom"/>
</dbReference>
<dbReference type="InterPro" id="IPR051315">
    <property type="entry name" value="Bact_Chemotaxis_CheA"/>
</dbReference>
<dbReference type="PROSITE" id="PS50851">
    <property type="entry name" value="CHEW"/>
    <property type="match status" value="1"/>
</dbReference>
<feature type="domain" description="Histidine kinase" evidence="12">
    <location>
        <begin position="233"/>
        <end position="472"/>
    </location>
</feature>
<evidence type="ECO:0000256" key="7">
    <source>
        <dbReference type="ARBA" id="ARBA00023012"/>
    </source>
</evidence>
<evidence type="ECO:0000313" key="17">
    <source>
        <dbReference type="Proteomes" id="UP000296468"/>
    </source>
</evidence>
<dbReference type="PANTHER" id="PTHR43395">
    <property type="entry name" value="SENSOR HISTIDINE KINASE CHEA"/>
    <property type="match status" value="1"/>
</dbReference>
<dbReference type="Gene3D" id="2.30.30.40">
    <property type="entry name" value="SH3 Domains"/>
    <property type="match status" value="1"/>
</dbReference>
<dbReference type="CDD" id="cd19924">
    <property type="entry name" value="REC_CheV-like"/>
    <property type="match status" value="1"/>
</dbReference>
<evidence type="ECO:0000259" key="12">
    <source>
        <dbReference type="PROSITE" id="PS50109"/>
    </source>
</evidence>
<comment type="catalytic activity">
    <reaction evidence="1">
        <text>ATP + protein L-histidine = ADP + protein N-phospho-L-histidine.</text>
        <dbReference type="EC" id="2.7.13.3"/>
    </reaction>
</comment>
<dbReference type="EC" id="2.7.13.3" evidence="2"/>
<evidence type="ECO:0000256" key="1">
    <source>
        <dbReference type="ARBA" id="ARBA00000085"/>
    </source>
</evidence>
<name>A0A4P7PCG1_9PSED</name>
<dbReference type="InterPro" id="IPR004358">
    <property type="entry name" value="Sig_transdc_His_kin-like_C"/>
</dbReference>
<dbReference type="GO" id="GO:0000155">
    <property type="term" value="F:phosphorelay sensor kinase activity"/>
    <property type="evidence" value="ECO:0007669"/>
    <property type="project" value="UniProtKB-ARBA"/>
</dbReference>
<proteinExistence type="predicted"/>
<feature type="domain" description="Response regulatory" evidence="13">
    <location>
        <begin position="630"/>
        <end position="746"/>
    </location>
</feature>
<feature type="modified residue" description="Phosphohistidine" evidence="9">
    <location>
        <position position="51"/>
    </location>
</feature>
<dbReference type="Gene3D" id="1.20.120.160">
    <property type="entry name" value="HPT domain"/>
    <property type="match status" value="1"/>
</dbReference>
<organism evidence="16 17">
    <name type="scientific">Pseudomonas viciae</name>
    <dbReference type="NCBI Taxonomy" id="2505979"/>
    <lineage>
        <taxon>Bacteria</taxon>
        <taxon>Pseudomonadati</taxon>
        <taxon>Pseudomonadota</taxon>
        <taxon>Gammaproteobacteria</taxon>
        <taxon>Pseudomonadales</taxon>
        <taxon>Pseudomonadaceae</taxon>
        <taxon>Pseudomonas</taxon>
    </lineage>
</organism>
<dbReference type="EMBL" id="CP035088">
    <property type="protein sequence ID" value="QBZ88187.1"/>
    <property type="molecule type" value="Genomic_DNA"/>
</dbReference>
<dbReference type="SMART" id="SM00260">
    <property type="entry name" value="CheW"/>
    <property type="match status" value="1"/>
</dbReference>
<dbReference type="PROSITE" id="PS50894">
    <property type="entry name" value="HPT"/>
    <property type="match status" value="1"/>
</dbReference>
<dbReference type="PRINTS" id="PR00344">
    <property type="entry name" value="BCTRLSENSOR"/>
</dbReference>
<dbReference type="Pfam" id="PF01584">
    <property type="entry name" value="CheW"/>
    <property type="match status" value="1"/>
</dbReference>
<dbReference type="SUPFAM" id="SSF52172">
    <property type="entry name" value="CheY-like"/>
    <property type="match status" value="1"/>
</dbReference>
<feature type="domain" description="CheW-like" evidence="14">
    <location>
        <begin position="474"/>
        <end position="608"/>
    </location>
</feature>
<dbReference type="PROSITE" id="PS50109">
    <property type="entry name" value="HIS_KIN"/>
    <property type="match status" value="1"/>
</dbReference>
<keyword evidence="5" id="KW-0808">Transferase</keyword>
<evidence type="ECO:0000256" key="6">
    <source>
        <dbReference type="ARBA" id="ARBA00022777"/>
    </source>
</evidence>
<evidence type="ECO:0000256" key="5">
    <source>
        <dbReference type="ARBA" id="ARBA00022679"/>
    </source>
</evidence>
<sequence>MTPDQMRDASLLELFSLEAEAQTQVLSAGLLALERDPTQADHLESCMRAAHSLKGAARIVGVDAGVSVAHVMEDCLVSAQERRLVLSAEHIDALLQGTDLLTRIATPGNTIGTSDVDAYVALMGRLLDPNAAQTPAAPIVDRPVEPSRVELPEPEPAVPMEPAPKTKRVTEGGERVLRVTAERLNSLLDLSSKSLVETQRLKPWLATMQRLKRQQSNGLRALEALNLHLKDHALSLQAQEALGDARRLLAETQQLLAQKHAELDEFAWQASQRAQVLYDTALACRMRPFADVLSGQARMVRDLGRSLGKQVRLEIEGEKTQVDRDVLEKLEAPLTHLLRNAVDHGIETPELRVLAGKPAEGLIRLRASHQAGLLVLELADDGAGVDLERVRRSIVARGLSPEQTAASLSEEELLTFLFLPGFSLRDKVTEVSGRGVGLDAVQHMVRQLRGAVVLEQTAGQGSRFHLEVPLTLSVVRSLVVEVGDEAYAFPLAHIERMCDLAPEDIVQVEGRQHFWHEGRHVGLVAASQLLNRPATQNSGQTLKVVVIREREAVYGVAVERFIGERTLVVLPLDERLGKVQDISAGALLDDGSVVLIVDVEDLLRSVDKLLDTGRLERIARQNQTQAARKRILVVDDSLTVRELQRKLLLNRGYDVAVAVDGMDGWNALRSEDFDLLITDIDMPRMDGIELVSLLRRDNRLQSLPVMVVSYKDREEDRRRGLDAGADYYLAKASFHDDALLDAVVELIGGARV</sequence>
<dbReference type="SUPFAM" id="SSF55874">
    <property type="entry name" value="ATPase domain of HSP90 chaperone/DNA topoisomerase II/histidine kinase"/>
    <property type="match status" value="1"/>
</dbReference>
<dbReference type="KEGG" id="pvk:EPZ47_05550"/>
<dbReference type="Gene3D" id="3.40.50.2300">
    <property type="match status" value="1"/>
</dbReference>
<dbReference type="PROSITE" id="PS50110">
    <property type="entry name" value="RESPONSE_REGULATORY"/>
    <property type="match status" value="1"/>
</dbReference>
<protein>
    <recommendedName>
        <fullName evidence="3">Chemotaxis protein CheA</fullName>
        <ecNumber evidence="2">2.7.13.3</ecNumber>
    </recommendedName>
</protein>
<dbReference type="InterPro" id="IPR008207">
    <property type="entry name" value="Sig_transdc_His_kin_Hpt_dom"/>
</dbReference>
<evidence type="ECO:0000259" key="13">
    <source>
        <dbReference type="PROSITE" id="PS50110"/>
    </source>
</evidence>
<dbReference type="FunFam" id="3.30.565.10:FF:000016">
    <property type="entry name" value="Chemotaxis protein CheA, putative"/>
    <property type="match status" value="1"/>
</dbReference>
<dbReference type="PANTHER" id="PTHR43395:SF1">
    <property type="entry name" value="CHEMOTAXIS PROTEIN CHEA"/>
    <property type="match status" value="1"/>
</dbReference>
<dbReference type="InterPro" id="IPR001789">
    <property type="entry name" value="Sig_transdc_resp-reg_receiver"/>
</dbReference>
<dbReference type="InterPro" id="IPR005467">
    <property type="entry name" value="His_kinase_dom"/>
</dbReference>
<dbReference type="SUPFAM" id="SSF47226">
    <property type="entry name" value="Histidine-containing phosphotransfer domain, HPT domain"/>
    <property type="match status" value="1"/>
</dbReference>
<feature type="region of interest" description="Disordered" evidence="11">
    <location>
        <begin position="152"/>
        <end position="171"/>
    </location>
</feature>
<feature type="modified residue" description="4-aspartylphosphate" evidence="10">
    <location>
        <position position="679"/>
    </location>
</feature>
<dbReference type="InterPro" id="IPR036641">
    <property type="entry name" value="HPT_dom_sf"/>
</dbReference>
<accession>A0A4P7PCG1</accession>
<evidence type="ECO:0000259" key="15">
    <source>
        <dbReference type="PROSITE" id="PS50894"/>
    </source>
</evidence>
<dbReference type="GO" id="GO:0006935">
    <property type="term" value="P:chemotaxis"/>
    <property type="evidence" value="ECO:0007669"/>
    <property type="project" value="InterPro"/>
</dbReference>
<dbReference type="InterPro" id="IPR036061">
    <property type="entry name" value="CheW-like_dom_sf"/>
</dbReference>
<evidence type="ECO:0000256" key="4">
    <source>
        <dbReference type="ARBA" id="ARBA00022553"/>
    </source>
</evidence>
<dbReference type="SMART" id="SM00073">
    <property type="entry name" value="HPT"/>
    <property type="match status" value="1"/>
</dbReference>
<keyword evidence="4 10" id="KW-0597">Phosphoprotein</keyword>
<keyword evidence="6 16" id="KW-0418">Kinase</keyword>
<keyword evidence="7" id="KW-0902">Two-component regulatory system</keyword>
<evidence type="ECO:0000259" key="14">
    <source>
        <dbReference type="PROSITE" id="PS50851"/>
    </source>
</evidence>
<dbReference type="InterPro" id="IPR011006">
    <property type="entry name" value="CheY-like_superfamily"/>
</dbReference>
<dbReference type="Pfam" id="PF00072">
    <property type="entry name" value="Response_reg"/>
    <property type="match status" value="1"/>
</dbReference>
<dbReference type="OrthoDB" id="9803176at2"/>
<feature type="domain" description="HPt" evidence="15">
    <location>
        <begin position="4"/>
        <end position="108"/>
    </location>
</feature>
<dbReference type="InterPro" id="IPR002545">
    <property type="entry name" value="CheW-lke_dom"/>
</dbReference>
<reference evidence="16 17" key="1">
    <citation type="journal article" date="2019" name="Front. Microbiol.">
        <title>In silico and Genetic Analyses of Cyclic Lipopeptide Synthetic Gene Clusters in Pseudomonas sp. 11K1.</title>
        <authorList>
            <person name="Zhao H."/>
            <person name="Liu Y.P."/>
            <person name="Zhang L.Q."/>
        </authorList>
    </citation>
    <scope>NUCLEOTIDE SEQUENCE [LARGE SCALE GENOMIC DNA]</scope>
    <source>
        <strain evidence="16 17">11K1</strain>
    </source>
</reference>
<dbReference type="CDD" id="cd00088">
    <property type="entry name" value="HPT"/>
    <property type="match status" value="1"/>
</dbReference>
<dbReference type="AlphaFoldDB" id="A0A4P7PCG1"/>
<dbReference type="Gene3D" id="3.30.565.10">
    <property type="entry name" value="Histidine kinase-like ATPase, C-terminal domain"/>
    <property type="match status" value="1"/>
</dbReference>
<evidence type="ECO:0000256" key="9">
    <source>
        <dbReference type="PROSITE-ProRule" id="PRU00110"/>
    </source>
</evidence>
<dbReference type="SUPFAM" id="SSF50341">
    <property type="entry name" value="CheW-like"/>
    <property type="match status" value="1"/>
</dbReference>
<evidence type="ECO:0000256" key="2">
    <source>
        <dbReference type="ARBA" id="ARBA00012438"/>
    </source>
</evidence>
<evidence type="ECO:0000256" key="11">
    <source>
        <dbReference type="SAM" id="MobiDB-lite"/>
    </source>
</evidence>
<evidence type="ECO:0000313" key="16">
    <source>
        <dbReference type="EMBL" id="QBZ88187.1"/>
    </source>
</evidence>
<dbReference type="SMART" id="SM00448">
    <property type="entry name" value="REC"/>
    <property type="match status" value="1"/>
</dbReference>
<dbReference type="Proteomes" id="UP000296468">
    <property type="component" value="Chromosome"/>
</dbReference>
<dbReference type="CDD" id="cd16916">
    <property type="entry name" value="HATPase_CheA-like"/>
    <property type="match status" value="1"/>
</dbReference>
<gene>
    <name evidence="16" type="ORF">EPZ47_05550</name>
</gene>
<evidence type="ECO:0000256" key="10">
    <source>
        <dbReference type="PROSITE-ProRule" id="PRU00169"/>
    </source>
</evidence>
<evidence type="ECO:0000256" key="8">
    <source>
        <dbReference type="ARBA" id="ARBA00035100"/>
    </source>
</evidence>
<dbReference type="InterPro" id="IPR036890">
    <property type="entry name" value="HATPase_C_sf"/>
</dbReference>
<dbReference type="Pfam" id="PF02518">
    <property type="entry name" value="HATPase_c"/>
    <property type="match status" value="1"/>
</dbReference>
<dbReference type="SMART" id="SM00387">
    <property type="entry name" value="HATPase_c"/>
    <property type="match status" value="1"/>
</dbReference>
<dbReference type="RefSeq" id="WP_135843880.1">
    <property type="nucleotide sequence ID" value="NZ_CP035088.1"/>
</dbReference>
<evidence type="ECO:0000256" key="3">
    <source>
        <dbReference type="ARBA" id="ARBA00021495"/>
    </source>
</evidence>